<reference evidence="1" key="1">
    <citation type="submission" date="2021-12" db="EMBL/GenBank/DDBJ databases">
        <authorList>
            <person name="Rodrigo-Torres L."/>
            <person name="Arahal R. D."/>
            <person name="Lucena T."/>
        </authorList>
    </citation>
    <scope>NUCLEOTIDE SEQUENCE</scope>
    <source>
        <strain evidence="1">CECT 8267</strain>
    </source>
</reference>
<evidence type="ECO:0000313" key="1">
    <source>
        <dbReference type="EMBL" id="CAH0992023.1"/>
    </source>
</evidence>
<evidence type="ECO:0000313" key="2">
    <source>
        <dbReference type="Proteomes" id="UP000838100"/>
    </source>
</evidence>
<comment type="caution">
    <text evidence="1">The sequence shown here is derived from an EMBL/GenBank/DDBJ whole genome shotgun (WGS) entry which is preliminary data.</text>
</comment>
<dbReference type="EMBL" id="CAKLPX010000002">
    <property type="protein sequence ID" value="CAH0992023.1"/>
    <property type="molecule type" value="Genomic_DNA"/>
</dbReference>
<gene>
    <name evidence="1" type="ORF">SIN8267_02138</name>
</gene>
<sequence>MHNTKTHVSQEVRYSQTLGAYDKVSSKSNRAQQCRFTYSAAQSVVPKHLKVRVS</sequence>
<proteinExistence type="predicted"/>
<protein>
    <submittedName>
        <fullName evidence="1">Uncharacterized protein</fullName>
    </submittedName>
</protein>
<keyword evidence="2" id="KW-1185">Reference proteome</keyword>
<dbReference type="Proteomes" id="UP000838100">
    <property type="component" value="Unassembled WGS sequence"/>
</dbReference>
<name>A0ABM9AFP3_9GAMM</name>
<organism evidence="1 2">
    <name type="scientific">Sinobacterium norvegicum</name>
    <dbReference type="NCBI Taxonomy" id="1641715"/>
    <lineage>
        <taxon>Bacteria</taxon>
        <taxon>Pseudomonadati</taxon>
        <taxon>Pseudomonadota</taxon>
        <taxon>Gammaproteobacteria</taxon>
        <taxon>Cellvibrionales</taxon>
        <taxon>Spongiibacteraceae</taxon>
        <taxon>Sinobacterium</taxon>
    </lineage>
</organism>
<accession>A0ABM9AFP3</accession>